<proteinExistence type="inferred from homology"/>
<dbReference type="PANTHER" id="PTHR31232:SF94">
    <property type="entry name" value="S-PROTEIN HOMOLOG"/>
    <property type="match status" value="1"/>
</dbReference>
<evidence type="ECO:0000256" key="5">
    <source>
        <dbReference type="ARBA" id="ARBA00022729"/>
    </source>
</evidence>
<dbReference type="Pfam" id="PF05938">
    <property type="entry name" value="Self-incomp_S1"/>
    <property type="match status" value="1"/>
</dbReference>
<dbReference type="InterPro" id="IPR010264">
    <property type="entry name" value="Self-incomp_S1"/>
</dbReference>
<dbReference type="Proteomes" id="UP001311915">
    <property type="component" value="Unassembled WGS sequence"/>
</dbReference>
<feature type="signal peptide" evidence="6">
    <location>
        <begin position="1"/>
        <end position="26"/>
    </location>
</feature>
<comment type="subcellular location">
    <subcellularLocation>
        <location evidence="1 6">Secreted</location>
    </subcellularLocation>
</comment>
<dbReference type="GO" id="GO:0005576">
    <property type="term" value="C:extracellular region"/>
    <property type="evidence" value="ECO:0007669"/>
    <property type="project" value="UniProtKB-SubCell"/>
</dbReference>
<accession>A0AAV9LSY2</accession>
<dbReference type="AlphaFoldDB" id="A0AAV9LSY2"/>
<name>A0AAV9LSY2_9SOLN</name>
<evidence type="ECO:0000256" key="3">
    <source>
        <dbReference type="ARBA" id="ARBA00022471"/>
    </source>
</evidence>
<comment type="similarity">
    <text evidence="2 6">Belongs to the plant self-incompatibility (S1) protein family.</text>
</comment>
<evidence type="ECO:0000313" key="7">
    <source>
        <dbReference type="EMBL" id="KAK4728144.1"/>
    </source>
</evidence>
<organism evidence="7 8">
    <name type="scientific">Solanum pinnatisectum</name>
    <name type="common">tansyleaf nightshade</name>
    <dbReference type="NCBI Taxonomy" id="50273"/>
    <lineage>
        <taxon>Eukaryota</taxon>
        <taxon>Viridiplantae</taxon>
        <taxon>Streptophyta</taxon>
        <taxon>Embryophyta</taxon>
        <taxon>Tracheophyta</taxon>
        <taxon>Spermatophyta</taxon>
        <taxon>Magnoliopsida</taxon>
        <taxon>eudicotyledons</taxon>
        <taxon>Gunneridae</taxon>
        <taxon>Pentapetalae</taxon>
        <taxon>asterids</taxon>
        <taxon>lamiids</taxon>
        <taxon>Solanales</taxon>
        <taxon>Solanaceae</taxon>
        <taxon>Solanoideae</taxon>
        <taxon>Solaneae</taxon>
        <taxon>Solanum</taxon>
    </lineage>
</organism>
<comment type="caution">
    <text evidence="7">The sequence shown here is derived from an EMBL/GenBank/DDBJ whole genome shotgun (WGS) entry which is preliminary data.</text>
</comment>
<keyword evidence="4 6" id="KW-0964">Secreted</keyword>
<dbReference type="GO" id="GO:0060320">
    <property type="term" value="P:rejection of self pollen"/>
    <property type="evidence" value="ECO:0007669"/>
    <property type="project" value="UniProtKB-KW"/>
</dbReference>
<keyword evidence="8" id="KW-1185">Reference proteome</keyword>
<evidence type="ECO:0000256" key="6">
    <source>
        <dbReference type="RuleBase" id="RU367044"/>
    </source>
</evidence>
<evidence type="ECO:0000256" key="4">
    <source>
        <dbReference type="ARBA" id="ARBA00022525"/>
    </source>
</evidence>
<sequence length="146" mass="16887">MIHYKCTKMTFPLLIVFLVLIHTANSFTFNPKYTLHIISNLPTNSSISKVHCRSGDNDLEIRTLKSDDQFDFSSHTQGNTLFSCSFSWGLKINSFDVFSKGNKYCSIVYFKNEHCYYLMGDDGFYFAKGNSMSQLSDFKFIAPWYD</sequence>
<dbReference type="EMBL" id="JAWPEI010000004">
    <property type="protein sequence ID" value="KAK4728144.1"/>
    <property type="molecule type" value="Genomic_DNA"/>
</dbReference>
<reference evidence="7 8" key="1">
    <citation type="submission" date="2023-10" db="EMBL/GenBank/DDBJ databases">
        <title>Genome-Wide Identification Analysis in wild type Solanum Pinnatisectum Reveals Some Genes Defensing Phytophthora Infestans.</title>
        <authorList>
            <person name="Sun C."/>
        </authorList>
    </citation>
    <scope>NUCLEOTIDE SEQUENCE [LARGE SCALE GENOMIC DNA]</scope>
    <source>
        <strain evidence="7">LQN</strain>
        <tissue evidence="7">Leaf</tissue>
    </source>
</reference>
<keyword evidence="5 6" id="KW-0732">Signal</keyword>
<feature type="chain" id="PRO_5043110275" description="S-protein homolog" evidence="6">
    <location>
        <begin position="27"/>
        <end position="146"/>
    </location>
</feature>
<evidence type="ECO:0000313" key="8">
    <source>
        <dbReference type="Proteomes" id="UP001311915"/>
    </source>
</evidence>
<keyword evidence="3 6" id="KW-0713">Self-incompatibility</keyword>
<protein>
    <recommendedName>
        <fullName evidence="6">S-protein homolog</fullName>
    </recommendedName>
</protein>
<gene>
    <name evidence="7" type="ORF">R3W88_021132</name>
</gene>
<dbReference type="PANTHER" id="PTHR31232">
    <property type="match status" value="1"/>
</dbReference>
<evidence type="ECO:0000256" key="1">
    <source>
        <dbReference type="ARBA" id="ARBA00004613"/>
    </source>
</evidence>
<evidence type="ECO:0000256" key="2">
    <source>
        <dbReference type="ARBA" id="ARBA00005581"/>
    </source>
</evidence>